<dbReference type="Proteomes" id="UP000622648">
    <property type="component" value="Unassembled WGS sequence"/>
</dbReference>
<evidence type="ECO:0000313" key="4">
    <source>
        <dbReference type="Proteomes" id="UP000295684"/>
    </source>
</evidence>
<proteinExistence type="predicted"/>
<sequence>MILKTFSQPGQWETFGHLFKAQTVGAKTILLDEGAVARNAFFVKSGCLRLWFNDHGRDITFQFFFEGEFVSSFESFRSGLPSTFFLESIEPSTLECISKPNFQKILAQSNDVKNEVEEQTFQRLVFYQQLFLSRIRDNPEQRYKNMLTQYPKILQRVPQHYIASYLGITSVSLSRIRNRK</sequence>
<dbReference type="InterPro" id="IPR014710">
    <property type="entry name" value="RmlC-like_jellyroll"/>
</dbReference>
<name>A0A4R2H5Y1_9SPHI</name>
<dbReference type="InterPro" id="IPR000595">
    <property type="entry name" value="cNMP-bd_dom"/>
</dbReference>
<reference evidence="2" key="1">
    <citation type="journal article" date="2014" name="Int. J. Syst. Evol. Microbiol.">
        <title>Complete genome of a new Firmicutes species belonging to the dominant human colonic microbiota ('Ruminococcus bicirculans') reveals two chromosomes and a selective capacity to utilize plant glucans.</title>
        <authorList>
            <consortium name="NISC Comparative Sequencing Program"/>
            <person name="Wegmann U."/>
            <person name="Louis P."/>
            <person name="Goesmann A."/>
            <person name="Henrissat B."/>
            <person name="Duncan S.H."/>
            <person name="Flint H.J."/>
        </authorList>
    </citation>
    <scope>NUCLEOTIDE SEQUENCE</scope>
    <source>
        <strain evidence="2">CGMCC 1.15644</strain>
    </source>
</reference>
<evidence type="ECO:0000313" key="3">
    <source>
        <dbReference type="EMBL" id="TCO21430.1"/>
    </source>
</evidence>
<evidence type="ECO:0000313" key="2">
    <source>
        <dbReference type="EMBL" id="GGE38598.1"/>
    </source>
</evidence>
<dbReference type="PROSITE" id="PS50042">
    <property type="entry name" value="CNMP_BINDING_3"/>
    <property type="match status" value="1"/>
</dbReference>
<accession>A0A4R2H5Y1</accession>
<dbReference type="EMBL" id="SLWO01000007">
    <property type="protein sequence ID" value="TCO21430.1"/>
    <property type="molecule type" value="Genomic_DNA"/>
</dbReference>
<feature type="domain" description="Cyclic nucleotide-binding" evidence="1">
    <location>
        <begin position="2"/>
        <end position="123"/>
    </location>
</feature>
<evidence type="ECO:0000313" key="5">
    <source>
        <dbReference type="Proteomes" id="UP000622648"/>
    </source>
</evidence>
<dbReference type="InterPro" id="IPR018490">
    <property type="entry name" value="cNMP-bd_dom_sf"/>
</dbReference>
<comment type="caution">
    <text evidence="3">The sequence shown here is derived from an EMBL/GenBank/DDBJ whole genome shotgun (WGS) entry which is preliminary data.</text>
</comment>
<dbReference type="RefSeq" id="WP_132534783.1">
    <property type="nucleotide sequence ID" value="NZ_BMJO01000001.1"/>
</dbReference>
<dbReference type="CDD" id="cd00038">
    <property type="entry name" value="CAP_ED"/>
    <property type="match status" value="1"/>
</dbReference>
<reference evidence="5" key="2">
    <citation type="journal article" date="2019" name="Int. J. Syst. Evol. Microbiol.">
        <title>The Global Catalogue of Microorganisms (GCM) 10K type strain sequencing project: providing services to taxonomists for standard genome sequencing and annotation.</title>
        <authorList>
            <consortium name="The Broad Institute Genomics Platform"/>
            <consortium name="The Broad Institute Genome Sequencing Center for Infectious Disease"/>
            <person name="Wu L."/>
            <person name="Ma J."/>
        </authorList>
    </citation>
    <scope>NUCLEOTIDE SEQUENCE [LARGE SCALE GENOMIC DNA]</scope>
    <source>
        <strain evidence="5">CGMCC 1.15644</strain>
    </source>
</reference>
<dbReference type="EMBL" id="BMJO01000001">
    <property type="protein sequence ID" value="GGE38598.1"/>
    <property type="molecule type" value="Genomic_DNA"/>
</dbReference>
<dbReference type="Proteomes" id="UP000295684">
    <property type="component" value="Unassembled WGS sequence"/>
</dbReference>
<dbReference type="Gene3D" id="2.60.120.10">
    <property type="entry name" value="Jelly Rolls"/>
    <property type="match status" value="1"/>
</dbReference>
<reference evidence="3 4" key="3">
    <citation type="submission" date="2019-03" db="EMBL/GenBank/DDBJ databases">
        <title>Genomic Encyclopedia of Type Strains, Phase IV (KMG-IV): sequencing the most valuable type-strain genomes for metagenomic binning, comparative biology and taxonomic classification.</title>
        <authorList>
            <person name="Goeker M."/>
        </authorList>
    </citation>
    <scope>NUCLEOTIDE SEQUENCE [LARGE SCALE GENOMIC DNA]</scope>
    <source>
        <strain evidence="3 4">DSM 103236</strain>
    </source>
</reference>
<gene>
    <name evidence="3" type="ORF">EV200_10719</name>
    <name evidence="2" type="ORF">GCM10011413_00170</name>
</gene>
<evidence type="ECO:0000259" key="1">
    <source>
        <dbReference type="PROSITE" id="PS50042"/>
    </source>
</evidence>
<dbReference type="Pfam" id="PF00027">
    <property type="entry name" value="cNMP_binding"/>
    <property type="match status" value="1"/>
</dbReference>
<reference evidence="2" key="4">
    <citation type="submission" date="2024-05" db="EMBL/GenBank/DDBJ databases">
        <authorList>
            <person name="Sun Q."/>
            <person name="Zhou Y."/>
        </authorList>
    </citation>
    <scope>NUCLEOTIDE SEQUENCE</scope>
    <source>
        <strain evidence="2">CGMCC 1.15644</strain>
    </source>
</reference>
<dbReference type="AlphaFoldDB" id="A0A4R2H5Y1"/>
<protein>
    <submittedName>
        <fullName evidence="3">CRP-like cAMP-binding protein</fullName>
    </submittedName>
    <submittedName>
        <fullName evidence="2">Crp/Fnr family transcriptional regulator</fullName>
    </submittedName>
</protein>
<dbReference type="SUPFAM" id="SSF51206">
    <property type="entry name" value="cAMP-binding domain-like"/>
    <property type="match status" value="1"/>
</dbReference>
<keyword evidence="5" id="KW-1185">Reference proteome</keyword>
<dbReference type="OrthoDB" id="663011at2"/>
<organism evidence="3 4">
    <name type="scientific">Pedobacter psychrotolerans</name>
    <dbReference type="NCBI Taxonomy" id="1843235"/>
    <lineage>
        <taxon>Bacteria</taxon>
        <taxon>Pseudomonadati</taxon>
        <taxon>Bacteroidota</taxon>
        <taxon>Sphingobacteriia</taxon>
        <taxon>Sphingobacteriales</taxon>
        <taxon>Sphingobacteriaceae</taxon>
        <taxon>Pedobacter</taxon>
    </lineage>
</organism>